<dbReference type="Proteomes" id="UP000050326">
    <property type="component" value="Unassembled WGS sequence"/>
</dbReference>
<dbReference type="InterPro" id="IPR040506">
    <property type="entry name" value="RACo_linker"/>
</dbReference>
<evidence type="ECO:0000313" key="3">
    <source>
        <dbReference type="Proteomes" id="UP000050326"/>
    </source>
</evidence>
<dbReference type="OrthoDB" id="9810588at2"/>
<dbReference type="Pfam" id="PF17651">
    <property type="entry name" value="Raco_middle"/>
    <property type="match status" value="1"/>
</dbReference>
<dbReference type="InterPro" id="IPR001041">
    <property type="entry name" value="2Fe-2S_ferredoxin-type"/>
</dbReference>
<dbReference type="PANTHER" id="PTHR42895">
    <property type="entry name" value="IRON-SULFUR CLUSTER-BINDING PROTEIN-RELATED"/>
    <property type="match status" value="1"/>
</dbReference>
<keyword evidence="3" id="KW-1185">Reference proteome</keyword>
<dbReference type="InterPro" id="IPR041414">
    <property type="entry name" value="Raco-like_middle"/>
</dbReference>
<feature type="domain" description="2Fe-2S ferredoxin-type" evidence="1">
    <location>
        <begin position="4"/>
        <end position="84"/>
    </location>
</feature>
<organism evidence="2 3">
    <name type="scientific">Oxobacter pfennigii</name>
    <dbReference type="NCBI Taxonomy" id="36849"/>
    <lineage>
        <taxon>Bacteria</taxon>
        <taxon>Bacillati</taxon>
        <taxon>Bacillota</taxon>
        <taxon>Clostridia</taxon>
        <taxon>Eubacteriales</taxon>
        <taxon>Clostridiaceae</taxon>
        <taxon>Oxobacter</taxon>
    </lineage>
</organism>
<dbReference type="Pfam" id="PF00111">
    <property type="entry name" value="Fer2"/>
    <property type="match status" value="1"/>
</dbReference>
<dbReference type="SUPFAM" id="SSF54292">
    <property type="entry name" value="2Fe-2S ferredoxin-like"/>
    <property type="match status" value="1"/>
</dbReference>
<protein>
    <submittedName>
        <fullName evidence="2">Na(+)-translocating NADH-quinone reductase subunit F</fullName>
    </submittedName>
</protein>
<dbReference type="PATRIC" id="fig|36849.3.peg.2827"/>
<accession>A0A0P8YVT0</accession>
<dbReference type="AlphaFoldDB" id="A0A0P8YVT0"/>
<dbReference type="Gene3D" id="3.10.20.30">
    <property type="match status" value="1"/>
</dbReference>
<dbReference type="InterPro" id="IPR027980">
    <property type="entry name" value="RACo_C"/>
</dbReference>
<dbReference type="PROSITE" id="PS51085">
    <property type="entry name" value="2FE2S_FER_2"/>
    <property type="match status" value="1"/>
</dbReference>
<dbReference type="InterPro" id="IPR042259">
    <property type="entry name" value="Raco-like_middle_sf"/>
</dbReference>
<comment type="caution">
    <text evidence="2">The sequence shown here is derived from an EMBL/GenBank/DDBJ whole genome shotgun (WGS) entry which is preliminary data.</text>
</comment>
<dbReference type="InterPro" id="IPR052911">
    <property type="entry name" value="Corrinoid_activation_enz"/>
</dbReference>
<proteinExistence type="predicted"/>
<dbReference type="Pfam" id="PF14574">
    <property type="entry name" value="RACo_C_ter"/>
    <property type="match status" value="1"/>
</dbReference>
<dbReference type="STRING" id="36849.OXPF_26730"/>
<dbReference type="CDD" id="cd00207">
    <property type="entry name" value="fer2"/>
    <property type="match status" value="1"/>
</dbReference>
<dbReference type="Gene3D" id="3.10.20.880">
    <property type="match status" value="1"/>
</dbReference>
<dbReference type="SUPFAM" id="SSF53067">
    <property type="entry name" value="Actin-like ATPase domain"/>
    <property type="match status" value="1"/>
</dbReference>
<evidence type="ECO:0000313" key="2">
    <source>
        <dbReference type="EMBL" id="KPU43813.1"/>
    </source>
</evidence>
<reference evidence="2 3" key="1">
    <citation type="submission" date="2015-09" db="EMBL/GenBank/DDBJ databases">
        <title>Genome sequence of Oxobacter pfennigii DSM 3222.</title>
        <authorList>
            <person name="Poehlein A."/>
            <person name="Bengelsdorf F.R."/>
            <person name="Schiel-Bengelsdorf B."/>
            <person name="Duerre P."/>
            <person name="Daniel R."/>
        </authorList>
    </citation>
    <scope>NUCLEOTIDE SEQUENCE [LARGE SCALE GENOMIC DNA]</scope>
    <source>
        <strain evidence="2 3">DSM 3222</strain>
    </source>
</reference>
<dbReference type="EMBL" id="LKET01000035">
    <property type="protein sequence ID" value="KPU43813.1"/>
    <property type="molecule type" value="Genomic_DNA"/>
</dbReference>
<dbReference type="PANTHER" id="PTHR42895:SF2">
    <property type="entry name" value="IRON-SULFUR CLUSTER PROTEIN"/>
    <property type="match status" value="1"/>
</dbReference>
<evidence type="ECO:0000259" key="1">
    <source>
        <dbReference type="PROSITE" id="PS51085"/>
    </source>
</evidence>
<dbReference type="InterPro" id="IPR043129">
    <property type="entry name" value="ATPase_NBD"/>
</dbReference>
<dbReference type="InterPro" id="IPR012675">
    <property type="entry name" value="Beta-grasp_dom_sf"/>
</dbReference>
<gene>
    <name evidence="2" type="primary">nqrF_2</name>
    <name evidence="2" type="ORF">OXPF_26730</name>
</gene>
<sequence>MDKFSVTIMPENLTVYVPQGTNLINAAKTAGIDIESPCGCRGTCGKCQVKIINLGGVDCPDSDYVLACQTRVEKDMVIEAPQFSRLTKHKVLLSSEEKESLLEHGYFKDVEVNPLCKKIYAELDKPDLTDSMSDLDRVRMHLMKNCGIEDVKISISALRKLSNVVREGDFNITLTIVTIKDSAEIINIEAGKPDSPSLGLAVDIGTTTVVVNLIDTENGKIIDSAGTYNKQSAYGSDVISRIVYCDENDNGLELLQKAVIETINELIDTVLKKNKINKSDIPVMVCAGNTVMSHMFLNMPPTFIRLEPYVPGASKYPVVSSKDLGININPDAKVITLPSVASYVGGDITSGVLSTLMSKSELLTLFIDVGTNGELVLGNSDWMVSCSCSAGPAFEGSGITCGMRAMDGAIDWIEIDKESMEVKVRAIGNKKPLGICGSGLIYSLSEMLDSGIIDRAGNILENGSSIRVRMGNEGKEFVLVFAKDSGSGRDVVVTEGDIKNLIRAKGAIFAGIRTMLQQVELDVDAIDRVYIAGGFGNYINITDAVNIGLFPDLPADKYAYIGNSSVHGAMLVLLCQEALYEIEDISDRITYIELSIGNKFMDEFISALFIPHTNLNLFQRCGV</sequence>
<dbReference type="InterPro" id="IPR036010">
    <property type="entry name" value="2Fe-2S_ferredoxin-like_sf"/>
</dbReference>
<dbReference type="Gene3D" id="3.30.420.480">
    <property type="entry name" value="Domain of unknown function (DUF4445)"/>
    <property type="match status" value="1"/>
</dbReference>
<dbReference type="Pfam" id="PF17650">
    <property type="entry name" value="RACo_linker"/>
    <property type="match status" value="1"/>
</dbReference>
<dbReference type="GO" id="GO:0051536">
    <property type="term" value="F:iron-sulfur cluster binding"/>
    <property type="evidence" value="ECO:0007669"/>
    <property type="project" value="InterPro"/>
</dbReference>
<name>A0A0P8YVT0_9CLOT</name>
<dbReference type="RefSeq" id="WP_054875700.1">
    <property type="nucleotide sequence ID" value="NZ_LKET01000035.1"/>
</dbReference>